<organism evidence="1 2">
    <name type="scientific">Stylosanthes scabra</name>
    <dbReference type="NCBI Taxonomy" id="79078"/>
    <lineage>
        <taxon>Eukaryota</taxon>
        <taxon>Viridiplantae</taxon>
        <taxon>Streptophyta</taxon>
        <taxon>Embryophyta</taxon>
        <taxon>Tracheophyta</taxon>
        <taxon>Spermatophyta</taxon>
        <taxon>Magnoliopsida</taxon>
        <taxon>eudicotyledons</taxon>
        <taxon>Gunneridae</taxon>
        <taxon>Pentapetalae</taxon>
        <taxon>rosids</taxon>
        <taxon>fabids</taxon>
        <taxon>Fabales</taxon>
        <taxon>Fabaceae</taxon>
        <taxon>Papilionoideae</taxon>
        <taxon>50 kb inversion clade</taxon>
        <taxon>dalbergioids sensu lato</taxon>
        <taxon>Dalbergieae</taxon>
        <taxon>Pterocarpus clade</taxon>
        <taxon>Stylosanthes</taxon>
    </lineage>
</organism>
<proteinExistence type="predicted"/>
<dbReference type="Proteomes" id="UP001341840">
    <property type="component" value="Unassembled WGS sequence"/>
</dbReference>
<name>A0ABU6RV15_9FABA</name>
<accession>A0ABU6RV15</accession>
<evidence type="ECO:0000313" key="1">
    <source>
        <dbReference type="EMBL" id="MED6127779.1"/>
    </source>
</evidence>
<sequence>MVQVFSDLERGRRRLEDTREARYMKVFPSFKDVKVIQFSARCFRMIHRQGMAISLPLVIAILDKIKNDKSLENENREHLDSSVHEDTTRKIPFCYAFKAYRKGVKSVLIEDCHAFEAIGELFVGSRIPAWRLLYRHAFQRGL</sequence>
<protein>
    <submittedName>
        <fullName evidence="1">Uncharacterized protein</fullName>
    </submittedName>
</protein>
<reference evidence="1 2" key="1">
    <citation type="journal article" date="2023" name="Plants (Basel)">
        <title>Bridging the Gap: Combining Genomics and Transcriptomics Approaches to Understand Stylosanthes scabra, an Orphan Legume from the Brazilian Caatinga.</title>
        <authorList>
            <person name="Ferreira-Neto J.R.C."/>
            <person name="da Silva M.D."/>
            <person name="Binneck E."/>
            <person name="de Melo N.F."/>
            <person name="da Silva R.H."/>
            <person name="de Melo A.L.T.M."/>
            <person name="Pandolfi V."/>
            <person name="Bustamante F.O."/>
            <person name="Brasileiro-Vidal A.C."/>
            <person name="Benko-Iseppon A.M."/>
        </authorList>
    </citation>
    <scope>NUCLEOTIDE SEQUENCE [LARGE SCALE GENOMIC DNA]</scope>
    <source>
        <tissue evidence="1">Leaves</tissue>
    </source>
</reference>
<comment type="caution">
    <text evidence="1">The sequence shown here is derived from an EMBL/GenBank/DDBJ whole genome shotgun (WGS) entry which is preliminary data.</text>
</comment>
<gene>
    <name evidence="1" type="ORF">PIB30_091412</name>
</gene>
<dbReference type="EMBL" id="JASCZI010032031">
    <property type="protein sequence ID" value="MED6127779.1"/>
    <property type="molecule type" value="Genomic_DNA"/>
</dbReference>
<keyword evidence="2" id="KW-1185">Reference proteome</keyword>
<evidence type="ECO:0000313" key="2">
    <source>
        <dbReference type="Proteomes" id="UP001341840"/>
    </source>
</evidence>